<evidence type="ECO:0000313" key="1">
    <source>
        <dbReference type="EMBL" id="KAI7986379.1"/>
    </source>
</evidence>
<gene>
    <name evidence="1" type="ORF">LOK49_LG14G00904</name>
</gene>
<organism evidence="1 2">
    <name type="scientific">Camellia lanceoleosa</name>
    <dbReference type="NCBI Taxonomy" id="1840588"/>
    <lineage>
        <taxon>Eukaryota</taxon>
        <taxon>Viridiplantae</taxon>
        <taxon>Streptophyta</taxon>
        <taxon>Embryophyta</taxon>
        <taxon>Tracheophyta</taxon>
        <taxon>Spermatophyta</taxon>
        <taxon>Magnoliopsida</taxon>
        <taxon>eudicotyledons</taxon>
        <taxon>Gunneridae</taxon>
        <taxon>Pentapetalae</taxon>
        <taxon>asterids</taxon>
        <taxon>Ericales</taxon>
        <taxon>Theaceae</taxon>
        <taxon>Camellia</taxon>
    </lineage>
</organism>
<reference evidence="1 2" key="1">
    <citation type="journal article" date="2022" name="Plant J.">
        <title>Chromosome-level genome of Camellia lanceoleosa provides a valuable resource for understanding genome evolution and self-incompatibility.</title>
        <authorList>
            <person name="Gong W."/>
            <person name="Xiao S."/>
            <person name="Wang L."/>
            <person name="Liao Z."/>
            <person name="Chang Y."/>
            <person name="Mo W."/>
            <person name="Hu G."/>
            <person name="Li W."/>
            <person name="Zhao G."/>
            <person name="Zhu H."/>
            <person name="Hu X."/>
            <person name="Ji K."/>
            <person name="Xiang X."/>
            <person name="Song Q."/>
            <person name="Yuan D."/>
            <person name="Jin S."/>
            <person name="Zhang L."/>
        </authorList>
    </citation>
    <scope>NUCLEOTIDE SEQUENCE [LARGE SCALE GENOMIC DNA]</scope>
    <source>
        <strain evidence="1">SQ_2022a</strain>
    </source>
</reference>
<sequence length="306" mass="34111">MRDMVDGRDGEGEGERRMVEGRDGEEQRMAEGGDYHCKGRRMAEGGDCHGEGRSMAEGGDCHGEGRSMEKGLQATARRDCGPEEGNNAPQSMPPHSMPLVYPTQTSFQELLQDERDDLSRVDLDKFNSIINEVESLHQLVQNPLKVGPIQTQNSGNKHAGVNPWCGGVDPLGRNDNAGSRQGVDPWTRRVDTKFQQLNPDSTIYKGPPFPDWEIDNNKNMATTFKILGKNKRDRLENLVLNKNSIAQTVENVFALSFLVKDGQVEITVNGKAPRNAPAANEVVLGKVSYGHFGLRRDFIYWKVFER</sequence>
<dbReference type="Proteomes" id="UP001060215">
    <property type="component" value="Chromosome 15"/>
</dbReference>
<name>A0ACC0FCH1_9ERIC</name>
<comment type="caution">
    <text evidence="1">The sequence shown here is derived from an EMBL/GenBank/DDBJ whole genome shotgun (WGS) entry which is preliminary data.</text>
</comment>
<keyword evidence="2" id="KW-1185">Reference proteome</keyword>
<protein>
    <submittedName>
        <fullName evidence="1">Uncharacterized protein</fullName>
    </submittedName>
</protein>
<dbReference type="EMBL" id="CM045772">
    <property type="protein sequence ID" value="KAI7986379.1"/>
    <property type="molecule type" value="Genomic_DNA"/>
</dbReference>
<proteinExistence type="predicted"/>
<accession>A0ACC0FCH1</accession>
<evidence type="ECO:0000313" key="2">
    <source>
        <dbReference type="Proteomes" id="UP001060215"/>
    </source>
</evidence>